<dbReference type="SUPFAM" id="SSF88697">
    <property type="entry name" value="PUA domain-like"/>
    <property type="match status" value="1"/>
</dbReference>
<dbReference type="InterPro" id="IPR007374">
    <property type="entry name" value="ASCH_domain"/>
</dbReference>
<dbReference type="SMART" id="SM01022">
    <property type="entry name" value="ASCH"/>
    <property type="match status" value="1"/>
</dbReference>
<reference evidence="2 3" key="1">
    <citation type="submission" date="2024-09" db="EMBL/GenBank/DDBJ databases">
        <authorList>
            <person name="Sun Q."/>
            <person name="Mori K."/>
        </authorList>
    </citation>
    <scope>NUCLEOTIDE SEQUENCE [LARGE SCALE GENOMIC DNA]</scope>
    <source>
        <strain evidence="2 3">ATCC 51285</strain>
    </source>
</reference>
<dbReference type="InterPro" id="IPR015947">
    <property type="entry name" value="PUA-like_sf"/>
</dbReference>
<dbReference type="Pfam" id="PF04266">
    <property type="entry name" value="ASCH"/>
    <property type="match status" value="1"/>
</dbReference>
<dbReference type="CDD" id="cd06553">
    <property type="entry name" value="ASCH_Ef3133_like"/>
    <property type="match status" value="1"/>
</dbReference>
<protein>
    <submittedName>
        <fullName evidence="2">ASCH domain-containing protein</fullName>
    </submittedName>
</protein>
<comment type="caution">
    <text evidence="2">The sequence shown here is derived from an EMBL/GenBank/DDBJ whole genome shotgun (WGS) entry which is preliminary data.</text>
</comment>
<organism evidence="2 3">
    <name type="scientific">Balneatrix alpica</name>
    <dbReference type="NCBI Taxonomy" id="75684"/>
    <lineage>
        <taxon>Bacteria</taxon>
        <taxon>Pseudomonadati</taxon>
        <taxon>Pseudomonadota</taxon>
        <taxon>Gammaproteobacteria</taxon>
        <taxon>Oceanospirillales</taxon>
        <taxon>Balneatrichaceae</taxon>
        <taxon>Balneatrix</taxon>
    </lineage>
</organism>
<dbReference type="Proteomes" id="UP001589628">
    <property type="component" value="Unassembled WGS sequence"/>
</dbReference>
<evidence type="ECO:0000313" key="2">
    <source>
        <dbReference type="EMBL" id="MFB9885878.1"/>
    </source>
</evidence>
<name>A0ABV5Z9C3_9GAMM</name>
<evidence type="ECO:0000259" key="1">
    <source>
        <dbReference type="SMART" id="SM01022"/>
    </source>
</evidence>
<proteinExistence type="predicted"/>
<dbReference type="InterPro" id="IPR009326">
    <property type="entry name" value="DUF984"/>
</dbReference>
<keyword evidence="3" id="KW-1185">Reference proteome</keyword>
<feature type="domain" description="ASCH" evidence="1">
    <location>
        <begin position="33"/>
        <end position="150"/>
    </location>
</feature>
<gene>
    <name evidence="2" type="ORF">ACFFLH_05600</name>
</gene>
<dbReference type="EMBL" id="JBHLZN010000001">
    <property type="protein sequence ID" value="MFB9885878.1"/>
    <property type="molecule type" value="Genomic_DNA"/>
</dbReference>
<accession>A0ABV5Z9C3</accession>
<sequence>MSLPPLPDLTDLLTQYPALTPRPNRIDGFGDSPAMCAELLDLIRRGGKRAGASLLWTHQAEASPLPQQGDIVLVVDALNQPALLLQTLAVEVCPFAEVSADFAAAEGEGDGSLAYWREAHWSFFSRECALIGRSPSPSMPVVCERFALLKTL</sequence>
<dbReference type="PANTHER" id="PTHR39203:SF1">
    <property type="entry name" value="CYTOPLASMIC PROTEIN"/>
    <property type="match status" value="1"/>
</dbReference>
<evidence type="ECO:0000313" key="3">
    <source>
        <dbReference type="Proteomes" id="UP001589628"/>
    </source>
</evidence>
<dbReference type="PANTHER" id="PTHR39203">
    <property type="entry name" value="CYTOPLASMIC PROTEIN-RELATED"/>
    <property type="match status" value="1"/>
</dbReference>
<dbReference type="PIRSF" id="PIRSF021320">
    <property type="entry name" value="DUF984"/>
    <property type="match status" value="1"/>
</dbReference>
<dbReference type="RefSeq" id="WP_035461672.1">
    <property type="nucleotide sequence ID" value="NZ_JBHLZN010000001.1"/>
</dbReference>
<dbReference type="Gene3D" id="3.10.400.10">
    <property type="entry name" value="Sulfate adenylyltransferase"/>
    <property type="match status" value="1"/>
</dbReference>